<keyword evidence="9" id="KW-0175">Coiled coil</keyword>
<dbReference type="Pfam" id="PF14379">
    <property type="entry name" value="Myb_CC_LHEQLE"/>
    <property type="match status" value="1"/>
</dbReference>
<dbReference type="GO" id="GO:0003712">
    <property type="term" value="F:transcription coregulator activity"/>
    <property type="evidence" value="ECO:0007669"/>
    <property type="project" value="TreeGrafter"/>
</dbReference>
<comment type="similarity">
    <text evidence="2">Belongs to the MYB-CC family.</text>
</comment>
<reference evidence="17" key="1">
    <citation type="journal article" date="2020" name="bioRxiv">
        <title>Hybrid origin of Populus tomentosa Carr. identified through genome sequencing and phylogenomic analysis.</title>
        <authorList>
            <person name="An X."/>
            <person name="Gao K."/>
            <person name="Chen Z."/>
            <person name="Li J."/>
            <person name="Yang X."/>
            <person name="Yang X."/>
            <person name="Zhou J."/>
            <person name="Guo T."/>
            <person name="Zhao T."/>
            <person name="Huang S."/>
            <person name="Miao D."/>
            <person name="Khan W.U."/>
            <person name="Rao P."/>
            <person name="Ye M."/>
            <person name="Lei B."/>
            <person name="Liao W."/>
            <person name="Wang J."/>
            <person name="Ji L."/>
            <person name="Li Y."/>
            <person name="Guo B."/>
            <person name="Mustafa N.S."/>
            <person name="Li S."/>
            <person name="Yun Q."/>
            <person name="Keller S.R."/>
            <person name="Mao J."/>
            <person name="Zhang R."/>
            <person name="Strauss S.H."/>
        </authorList>
    </citation>
    <scope>NUCLEOTIDE SEQUENCE</scope>
    <source>
        <strain evidence="17">GM15</strain>
        <tissue evidence="17">Leaf</tissue>
    </source>
</reference>
<dbReference type="PANTHER" id="PTHR12321:SF39">
    <property type="entry name" value="PHD FINGER PROTEIN ALFIN-LIKE 2"/>
    <property type="match status" value="1"/>
</dbReference>
<feature type="domain" description="HTH myb-type" evidence="16">
    <location>
        <begin position="310"/>
        <end position="370"/>
    </location>
</feature>
<dbReference type="CDD" id="cd15613">
    <property type="entry name" value="PHD_AL_plant"/>
    <property type="match status" value="1"/>
</dbReference>
<dbReference type="FunFam" id="1.10.10.60:FF:000002">
    <property type="entry name" value="Myb family transcription factor"/>
    <property type="match status" value="1"/>
</dbReference>
<dbReference type="GO" id="GO:0000976">
    <property type="term" value="F:transcription cis-regulatory region binding"/>
    <property type="evidence" value="ECO:0007669"/>
    <property type="project" value="TreeGrafter"/>
</dbReference>
<comment type="subcellular location">
    <subcellularLocation>
        <location evidence="1 13">Nucleus</location>
    </subcellularLocation>
</comment>
<dbReference type="FunFam" id="3.30.40.10:FF:000306">
    <property type="entry name" value="PHD finger alfin-like protein"/>
    <property type="match status" value="1"/>
</dbReference>
<evidence type="ECO:0000313" key="18">
    <source>
        <dbReference type="Proteomes" id="UP000886885"/>
    </source>
</evidence>
<dbReference type="InterPro" id="IPR021998">
    <property type="entry name" value="Alfin_N"/>
</dbReference>
<evidence type="ECO:0000256" key="11">
    <source>
        <dbReference type="ARBA" id="ARBA00023242"/>
    </source>
</evidence>
<keyword evidence="11 13" id="KW-0539">Nucleus</keyword>
<feature type="domain" description="PHD-type" evidence="15">
    <location>
        <begin position="183"/>
        <end position="235"/>
    </location>
</feature>
<name>A0A8X8CA54_POPTO</name>
<evidence type="ECO:0000256" key="1">
    <source>
        <dbReference type="ARBA" id="ARBA00004123"/>
    </source>
</evidence>
<dbReference type="NCBIfam" id="TIGR01557">
    <property type="entry name" value="myb_SHAQKYF"/>
    <property type="match status" value="1"/>
</dbReference>
<keyword evidence="7 13" id="KW-0156">Chromatin regulator</keyword>
<keyword evidence="6 13" id="KW-0862">Zinc</keyword>
<dbReference type="Pfam" id="PF00628">
    <property type="entry name" value="PHD"/>
    <property type="match status" value="1"/>
</dbReference>
<dbReference type="PROSITE" id="PS01359">
    <property type="entry name" value="ZF_PHD_1"/>
    <property type="match status" value="1"/>
</dbReference>
<dbReference type="InterPro" id="IPR045104">
    <property type="entry name" value="Alfin"/>
</dbReference>
<keyword evidence="8 13" id="KW-0805">Transcription regulation</keyword>
<keyword evidence="4 13" id="KW-0479">Metal-binding</keyword>
<dbReference type="InterPro" id="IPR001005">
    <property type="entry name" value="SANT/Myb"/>
</dbReference>
<comment type="function">
    <text evidence="13">Histone-binding component that specifically recognizes H3 tails trimethylated on 'Lys-4' (H3K4me3), which mark transcription start sites of virtually all active genes.</text>
</comment>
<dbReference type="PROSITE" id="PS50016">
    <property type="entry name" value="ZF_PHD_2"/>
    <property type="match status" value="1"/>
</dbReference>
<evidence type="ECO:0000259" key="15">
    <source>
        <dbReference type="PROSITE" id="PS50016"/>
    </source>
</evidence>
<evidence type="ECO:0000313" key="17">
    <source>
        <dbReference type="EMBL" id="KAG6745269.1"/>
    </source>
</evidence>
<dbReference type="Proteomes" id="UP000886885">
    <property type="component" value="Chromosome 16A"/>
</dbReference>
<dbReference type="Pfam" id="PF00249">
    <property type="entry name" value="Myb_DNA-binding"/>
    <property type="match status" value="1"/>
</dbReference>
<dbReference type="InterPro" id="IPR019786">
    <property type="entry name" value="Zinc_finger_PHD-type_CS"/>
</dbReference>
<dbReference type="InterPro" id="IPR006447">
    <property type="entry name" value="Myb_dom_plants"/>
</dbReference>
<dbReference type="PROSITE" id="PS51294">
    <property type="entry name" value="HTH_MYB"/>
    <property type="match status" value="1"/>
</dbReference>
<dbReference type="InterPro" id="IPR025756">
    <property type="entry name" value="Myb_CC_LHEQLE"/>
</dbReference>
<evidence type="ECO:0000256" key="4">
    <source>
        <dbReference type="ARBA" id="ARBA00022723"/>
    </source>
</evidence>
<evidence type="ECO:0000256" key="2">
    <source>
        <dbReference type="ARBA" id="ARBA00006783"/>
    </source>
</evidence>
<dbReference type="OrthoDB" id="551907at2759"/>
<comment type="similarity">
    <text evidence="3 13">Belongs to the Alfin family.</text>
</comment>
<organism evidence="17 18">
    <name type="scientific">Populus tomentosa</name>
    <name type="common">Chinese white poplar</name>
    <dbReference type="NCBI Taxonomy" id="118781"/>
    <lineage>
        <taxon>Eukaryota</taxon>
        <taxon>Viridiplantae</taxon>
        <taxon>Streptophyta</taxon>
        <taxon>Embryophyta</taxon>
        <taxon>Tracheophyta</taxon>
        <taxon>Spermatophyta</taxon>
        <taxon>Magnoliopsida</taxon>
        <taxon>eudicotyledons</taxon>
        <taxon>Gunneridae</taxon>
        <taxon>Pentapetalae</taxon>
        <taxon>rosids</taxon>
        <taxon>fabids</taxon>
        <taxon>Malpighiales</taxon>
        <taxon>Salicaceae</taxon>
        <taxon>Saliceae</taxon>
        <taxon>Populus</taxon>
    </lineage>
</organism>
<evidence type="ECO:0000256" key="9">
    <source>
        <dbReference type="ARBA" id="ARBA00023054"/>
    </source>
</evidence>
<dbReference type="GO" id="GO:0042393">
    <property type="term" value="F:histone binding"/>
    <property type="evidence" value="ECO:0007669"/>
    <property type="project" value="UniProtKB-UniRule"/>
</dbReference>
<evidence type="ECO:0000256" key="7">
    <source>
        <dbReference type="ARBA" id="ARBA00022853"/>
    </source>
</evidence>
<evidence type="ECO:0000259" key="16">
    <source>
        <dbReference type="PROSITE" id="PS51294"/>
    </source>
</evidence>
<gene>
    <name evidence="17" type="ORF">POTOM_051918</name>
</gene>
<dbReference type="InterPro" id="IPR001965">
    <property type="entry name" value="Znf_PHD"/>
</dbReference>
<dbReference type="PANTHER" id="PTHR12321">
    <property type="entry name" value="CPG BINDING PROTEIN"/>
    <property type="match status" value="1"/>
</dbReference>
<evidence type="ECO:0000256" key="6">
    <source>
        <dbReference type="ARBA" id="ARBA00022833"/>
    </source>
</evidence>
<dbReference type="InterPro" id="IPR044104">
    <property type="entry name" value="PHD_AL_plant"/>
</dbReference>
<evidence type="ECO:0000256" key="8">
    <source>
        <dbReference type="ARBA" id="ARBA00023015"/>
    </source>
</evidence>
<comment type="caution">
    <text evidence="17">The sequence shown here is derived from an EMBL/GenBank/DDBJ whole genome shotgun (WGS) entry which is preliminary data.</text>
</comment>
<comment type="domain">
    <text evidence="13">The PHD-type zinc finger mediates the binding to H3K4me3.</text>
</comment>
<dbReference type="InterPro" id="IPR017930">
    <property type="entry name" value="Myb_dom"/>
</dbReference>
<dbReference type="EMBL" id="JAAWWB010000031">
    <property type="protein sequence ID" value="KAG6745269.1"/>
    <property type="molecule type" value="Genomic_DNA"/>
</dbReference>
<dbReference type="GO" id="GO:0005634">
    <property type="term" value="C:nucleus"/>
    <property type="evidence" value="ECO:0007669"/>
    <property type="project" value="UniProtKB-SubCell"/>
</dbReference>
<dbReference type="GO" id="GO:0008270">
    <property type="term" value="F:zinc ion binding"/>
    <property type="evidence" value="ECO:0007669"/>
    <property type="project" value="UniProtKB-KW"/>
</dbReference>
<evidence type="ECO:0000256" key="5">
    <source>
        <dbReference type="ARBA" id="ARBA00022771"/>
    </source>
</evidence>
<dbReference type="GO" id="GO:0006325">
    <property type="term" value="P:chromatin organization"/>
    <property type="evidence" value="ECO:0007669"/>
    <property type="project" value="UniProtKB-UniRule"/>
</dbReference>
<evidence type="ECO:0000256" key="12">
    <source>
        <dbReference type="PROSITE-ProRule" id="PRU00146"/>
    </source>
</evidence>
<evidence type="ECO:0000256" key="14">
    <source>
        <dbReference type="SAM" id="MobiDB-lite"/>
    </source>
</evidence>
<dbReference type="GO" id="GO:0006355">
    <property type="term" value="P:regulation of DNA-templated transcription"/>
    <property type="evidence" value="ECO:0007669"/>
    <property type="project" value="UniProtKB-UniRule"/>
</dbReference>
<dbReference type="Pfam" id="PF12165">
    <property type="entry name" value="Alfin"/>
    <property type="match status" value="1"/>
</dbReference>
<dbReference type="SMART" id="SM00249">
    <property type="entry name" value="PHD"/>
    <property type="match status" value="1"/>
</dbReference>
<feature type="region of interest" description="Disordered" evidence="14">
    <location>
        <begin position="140"/>
        <end position="174"/>
    </location>
</feature>
<evidence type="ECO:0000256" key="10">
    <source>
        <dbReference type="ARBA" id="ARBA00023163"/>
    </source>
</evidence>
<accession>A0A8X8CA54</accession>
<keyword evidence="18" id="KW-1185">Reference proteome</keyword>
<protein>
    <recommendedName>
        <fullName evidence="13">PHD finger protein ALFIN-LIKE</fullName>
    </recommendedName>
</protein>
<sequence length="492" mass="56149">MEMASSARTVEEIFKDFSARRAAVVRALTCDVDAFYGLCDPDKENLCLYGHPSETWEVALPAEEVPPELPEPALGINFARDGMNRKDWLSLVAVHSDSWLLSVAFYLGARLNRNERKRLFSLINDLPTVFEVVTERKPVKEKPSVDSGSKSRGSIKRSSDGQMKSNPKLMEDSYEDEEDDHTETLCGSCGGNYNADEFWIGCDVCERWYHGKCVKITPAKADSIKQYKCPSCMKRSRSYRLWRCGSYGCRHLMYGCEPETSLWKCGRLTCSAIGPMTSRRRSPCIVVTHKLPLTLYSHLIPTMGRRRSDGSNKERLRWTQELHDRFEEAVNQLGGPDRATPKGILKAMGIPGLTIYHVKSHLQKYRILKFIPETNRGKFERRNISEMLPNFSATSGAQLNEALLMQMEVHRRLSDQLVVQKSLKLKIEAQERFLERIVEENQNGNPKHTKSFSPVSLPSLCDSESNAKEFETDSEVRKLKYSLKKTFKLLRD</sequence>
<dbReference type="AlphaFoldDB" id="A0A8X8CA54"/>
<proteinExistence type="inferred from homology"/>
<evidence type="ECO:0000256" key="3">
    <source>
        <dbReference type="ARBA" id="ARBA00010445"/>
    </source>
</evidence>
<keyword evidence="5 12" id="KW-0863">Zinc-finger</keyword>
<keyword evidence="10 13" id="KW-0804">Transcription</keyword>
<evidence type="ECO:0000256" key="13">
    <source>
        <dbReference type="RuleBase" id="RU369089"/>
    </source>
</evidence>
<dbReference type="InterPro" id="IPR019787">
    <property type="entry name" value="Znf_PHD-finger"/>
</dbReference>
<comment type="subunit">
    <text evidence="13">Interacts with H3K4me3 and to a lesser extent with H3K4me2.</text>
</comment>